<keyword evidence="4" id="KW-1185">Reference proteome</keyword>
<dbReference type="SUPFAM" id="SSF75304">
    <property type="entry name" value="Amidase signature (AS) enzymes"/>
    <property type="match status" value="1"/>
</dbReference>
<evidence type="ECO:0000313" key="3">
    <source>
        <dbReference type="EMBL" id="RSM05099.1"/>
    </source>
</evidence>
<dbReference type="NCBIfam" id="NF005127">
    <property type="entry name" value="PRK06565.1"/>
    <property type="match status" value="1"/>
</dbReference>
<sequence length="668" mass="72240">MRLATCIQATLLAAQAHALRLSIHEATIEELQNALVLGQITAVELAAKHLHRVARYDRRGPCLNSIPVINQDIFLEAQASDQYRADTNGSLRSQLEGIPYTLKDSYMAANMTVASGSPAFVNLTASKDAFTVGRIRAAGGILFGKTNMPPMANGGMQRGVYGRAESPYNKDYLAAAFASGSSNGAGVSTGASLAVFGMGEETVSSGRSPASNNGLVAYTPSRGVLSIRGNWPLFPTADVVVPYARTVNDMLRILDVLVAEDKDTTCDFWRGQPFVSLPAITDVRPQGSYLSLANSTALKGKRLGVPKMYINGHDPAAQPVWVNPTVMELWKESRRTLESLGATVEEVDFPIVTKFESKPASVAWKTDYPLPGSAGSSAVSSPENLAPYSWDDYLRMVNDPAMPNLTSVDPLLISPQWPKTIPDRYGNSLNNRSEYNKWNVDIAKHRNGASLYDLEGLNETLHAVEGARKMYLEDWMDQNGLDLIVFPSAGDVGPQDAETNETAALLAWRNGVYFSNGNYAIRQFGIPTVSVTMGAMSDTNMPVSLTFASKAYDDNMLLSCGSAFESLHMKRFAPPRTPELVSDVVQRGCGPLPKPGKTPPKLDVQVEHVPNHYVRVSGSVDAREAGGLDFLEVYADGVSGGPVTVKDDKWAIETRVAPFDDVLGDVPK</sequence>
<gene>
    <name evidence="3" type="ORF">CDV31_009733</name>
</gene>
<evidence type="ECO:0000256" key="1">
    <source>
        <dbReference type="SAM" id="SignalP"/>
    </source>
</evidence>
<feature type="chain" id="PRO_5018994861" description="Amidase domain-containing protein" evidence="1">
    <location>
        <begin position="19"/>
        <end position="668"/>
    </location>
</feature>
<dbReference type="EMBL" id="NIZV01000142">
    <property type="protein sequence ID" value="RSM05099.1"/>
    <property type="molecule type" value="Genomic_DNA"/>
</dbReference>
<dbReference type="PANTHER" id="PTHR42678:SF11">
    <property type="entry name" value="AMIDASE FAMILY PROTEIN"/>
    <property type="match status" value="1"/>
</dbReference>
<feature type="domain" description="Amidase" evidence="2">
    <location>
        <begin position="55"/>
        <end position="357"/>
    </location>
</feature>
<name>A0A428TT67_9HYPO</name>
<dbReference type="AlphaFoldDB" id="A0A428TT67"/>
<keyword evidence="1" id="KW-0732">Signal</keyword>
<reference evidence="3 4" key="1">
    <citation type="submission" date="2017-06" db="EMBL/GenBank/DDBJ databases">
        <title>Cmopartive genomic analysis of Ambrosia Fusariam Clade fungi.</title>
        <authorList>
            <person name="Stajich J.E."/>
            <person name="Carrillo J."/>
            <person name="Kijimoto T."/>
            <person name="Eskalen A."/>
            <person name="O'Donnell K."/>
            <person name="Kasson M."/>
        </authorList>
    </citation>
    <scope>NUCLEOTIDE SEQUENCE [LARGE SCALE GENOMIC DNA]</scope>
    <source>
        <strain evidence="3 4">NRRL 20438</strain>
    </source>
</reference>
<dbReference type="InterPro" id="IPR036928">
    <property type="entry name" value="AS_sf"/>
</dbReference>
<dbReference type="Gene3D" id="3.90.1300.10">
    <property type="entry name" value="Amidase signature (AS) domain"/>
    <property type="match status" value="1"/>
</dbReference>
<dbReference type="InterPro" id="IPR023631">
    <property type="entry name" value="Amidase_dom"/>
</dbReference>
<comment type="caution">
    <text evidence="3">The sequence shown here is derived from an EMBL/GenBank/DDBJ whole genome shotgun (WGS) entry which is preliminary data.</text>
</comment>
<dbReference type="PANTHER" id="PTHR42678">
    <property type="entry name" value="AMIDASE"/>
    <property type="match status" value="1"/>
</dbReference>
<protein>
    <recommendedName>
        <fullName evidence="2">Amidase domain-containing protein</fullName>
    </recommendedName>
</protein>
<dbReference type="Proteomes" id="UP000288429">
    <property type="component" value="Unassembled WGS sequence"/>
</dbReference>
<proteinExistence type="predicted"/>
<dbReference type="Pfam" id="PF01425">
    <property type="entry name" value="Amidase"/>
    <property type="match status" value="1"/>
</dbReference>
<evidence type="ECO:0000259" key="2">
    <source>
        <dbReference type="Pfam" id="PF01425"/>
    </source>
</evidence>
<accession>A0A428TT67</accession>
<organism evidence="3 4">
    <name type="scientific">Fusarium ambrosium</name>
    <dbReference type="NCBI Taxonomy" id="131363"/>
    <lineage>
        <taxon>Eukaryota</taxon>
        <taxon>Fungi</taxon>
        <taxon>Dikarya</taxon>
        <taxon>Ascomycota</taxon>
        <taxon>Pezizomycotina</taxon>
        <taxon>Sordariomycetes</taxon>
        <taxon>Hypocreomycetidae</taxon>
        <taxon>Hypocreales</taxon>
        <taxon>Nectriaceae</taxon>
        <taxon>Fusarium</taxon>
        <taxon>Fusarium solani species complex</taxon>
    </lineage>
</organism>
<evidence type="ECO:0000313" key="4">
    <source>
        <dbReference type="Proteomes" id="UP000288429"/>
    </source>
</evidence>
<feature type="signal peptide" evidence="1">
    <location>
        <begin position="1"/>
        <end position="18"/>
    </location>
</feature>